<dbReference type="HOGENOM" id="CLU_3012857_0_0_9"/>
<gene>
    <name evidence="1" type="ORF">Thethe_00756</name>
</gene>
<evidence type="ECO:0000313" key="2">
    <source>
        <dbReference type="Proteomes" id="UP000010845"/>
    </source>
</evidence>
<protein>
    <submittedName>
        <fullName evidence="1">Uncharacterized protein</fullName>
    </submittedName>
</protein>
<proteinExistence type="predicted"/>
<sequence>MEVYHNTKVVDKNISPQIMAAACPNINQEQINNLLQAVKEGLLAFSVTVASMLSRP</sequence>
<reference evidence="1 2" key="1">
    <citation type="submission" date="2012-03" db="EMBL/GenBank/DDBJ databases">
        <title>Complete sequence of chromosome of Thermoanaerobacterium thermosaccharolyticum M0795.</title>
        <authorList>
            <consortium name="US DOE Joint Genome Institute"/>
            <person name="Lucas S."/>
            <person name="Han J."/>
            <person name="Lapidus A."/>
            <person name="Cheng J.-F."/>
            <person name="Goodwin L."/>
            <person name="Pitluck S."/>
            <person name="Peters L."/>
            <person name="Teshima H."/>
            <person name="Detter J.C."/>
            <person name="Han C."/>
            <person name="Tapia R."/>
            <person name="Land M."/>
            <person name="Hauser L."/>
            <person name="Kyrpides N."/>
            <person name="Ivanova N."/>
            <person name="Pagani I."/>
            <person name="Feinberg L."/>
            <person name="Folden J."/>
            <person name="Hogsett D."/>
            <person name="Shaw J."/>
            <person name="Woyke T."/>
        </authorList>
    </citation>
    <scope>NUCLEOTIDE SEQUENCE [LARGE SCALE GENOMIC DNA]</scope>
    <source>
        <strain evidence="1 2">M0795</strain>
    </source>
</reference>
<dbReference type="Proteomes" id="UP000010845">
    <property type="component" value="Chromosome"/>
</dbReference>
<evidence type="ECO:0000313" key="1">
    <source>
        <dbReference type="EMBL" id="AGB18443.1"/>
    </source>
</evidence>
<accession>L0IHY0</accession>
<dbReference type="KEGG" id="tto:Thethe_00756"/>
<name>L0IHY0_THETR</name>
<organism evidence="1 2">
    <name type="scientific">Thermoanaerobacterium thermosaccharolyticum M0795</name>
    <dbReference type="NCBI Taxonomy" id="698948"/>
    <lineage>
        <taxon>Bacteria</taxon>
        <taxon>Bacillati</taxon>
        <taxon>Bacillota</taxon>
        <taxon>Clostridia</taxon>
        <taxon>Thermoanaerobacterales</taxon>
        <taxon>Thermoanaerobacteraceae</taxon>
        <taxon>Thermoanaerobacterium</taxon>
    </lineage>
</organism>
<dbReference type="EMBL" id="CP003066">
    <property type="protein sequence ID" value="AGB18443.1"/>
    <property type="molecule type" value="Genomic_DNA"/>
</dbReference>
<dbReference type="AlphaFoldDB" id="L0IHY0"/>
<dbReference type="RefSeq" id="WP_015311161.1">
    <property type="nucleotide sequence ID" value="NC_019970.1"/>
</dbReference>